<protein>
    <recommendedName>
        <fullName evidence="5">Secreted protein</fullName>
    </recommendedName>
</protein>
<evidence type="ECO:0000256" key="2">
    <source>
        <dbReference type="SAM" id="SignalP"/>
    </source>
</evidence>
<dbReference type="Proteomes" id="UP000663827">
    <property type="component" value="Unassembled WGS sequence"/>
</dbReference>
<comment type="caution">
    <text evidence="3">The sequence shown here is derived from an EMBL/GenBank/DDBJ whole genome shotgun (WGS) entry which is preliminary data.</text>
</comment>
<feature type="compositionally biased region" description="Basic residues" evidence="1">
    <location>
        <begin position="122"/>
        <end position="134"/>
    </location>
</feature>
<feature type="compositionally biased region" description="Polar residues" evidence="1">
    <location>
        <begin position="143"/>
        <end position="153"/>
    </location>
</feature>
<evidence type="ECO:0000313" key="4">
    <source>
        <dbReference type="Proteomes" id="UP000663827"/>
    </source>
</evidence>
<dbReference type="EMBL" id="CAJNJQ010006118">
    <property type="protein sequence ID" value="CAE7223135.1"/>
    <property type="molecule type" value="Genomic_DNA"/>
</dbReference>
<feature type="signal peptide" evidence="2">
    <location>
        <begin position="1"/>
        <end position="19"/>
    </location>
</feature>
<keyword evidence="2" id="KW-0732">Signal</keyword>
<accession>A0A8H3HZJ0</accession>
<evidence type="ECO:0000313" key="3">
    <source>
        <dbReference type="EMBL" id="CAE7223135.1"/>
    </source>
</evidence>
<evidence type="ECO:0008006" key="5">
    <source>
        <dbReference type="Google" id="ProtNLM"/>
    </source>
</evidence>
<proteinExistence type="predicted"/>
<feature type="chain" id="PRO_5034913958" description="Secreted protein" evidence="2">
    <location>
        <begin position="20"/>
        <end position="153"/>
    </location>
</feature>
<evidence type="ECO:0000256" key="1">
    <source>
        <dbReference type="SAM" id="MobiDB-lite"/>
    </source>
</evidence>
<feature type="region of interest" description="Disordered" evidence="1">
    <location>
        <begin position="114"/>
        <end position="153"/>
    </location>
</feature>
<gene>
    <name evidence="3" type="ORF">RDB_LOCUS169923</name>
</gene>
<organism evidence="3 4">
    <name type="scientific">Rhizoctonia solani</name>
    <dbReference type="NCBI Taxonomy" id="456999"/>
    <lineage>
        <taxon>Eukaryota</taxon>
        <taxon>Fungi</taxon>
        <taxon>Dikarya</taxon>
        <taxon>Basidiomycota</taxon>
        <taxon>Agaricomycotina</taxon>
        <taxon>Agaricomycetes</taxon>
        <taxon>Cantharellales</taxon>
        <taxon>Ceratobasidiaceae</taxon>
        <taxon>Rhizoctonia</taxon>
    </lineage>
</organism>
<reference evidence="3" key="1">
    <citation type="submission" date="2021-01" db="EMBL/GenBank/DDBJ databases">
        <authorList>
            <person name="Kaushik A."/>
        </authorList>
    </citation>
    <scope>NUCLEOTIDE SEQUENCE</scope>
    <source>
        <strain evidence="3">AG5</strain>
    </source>
</reference>
<dbReference type="AlphaFoldDB" id="A0A8H3HZJ0"/>
<name>A0A8H3HZJ0_9AGAM</name>
<sequence length="153" mass="17199">MLGLKVSAILAACAYMVVAVPTTDHHGGSMHVVRKLKCPPGDFWWPAKRICLVNRGRLASVINKTPRRSKCPKEWFYKSSEKYCVPRMKRYMKNPTCVRGYTLESDTFLCKPAAASTSTGRGRGRPPGRKKKHISKDDIDYDPSSSKPFVSLH</sequence>